<dbReference type="EMBL" id="JADNYJ010000173">
    <property type="protein sequence ID" value="KAF8877245.1"/>
    <property type="molecule type" value="Genomic_DNA"/>
</dbReference>
<sequence>MRADLVVMYLLGTNLFDARAMGTITPSLDLTAFLMEMTRSHIYEGDIGFEISWTDGALISTIASRKATWGRPPLLPVDFREPSSYKSPWHLIKFENGSTRLRSPERYLAEDTKRCWSLGREGDKMKAKMWIMSAACLEVRHSSNCLSLVHQRFSSCFDTYLGLRLCPRTFSYILSLTFTHIQAVFDALCHPGQAPGGINAAQSELVTKF</sequence>
<evidence type="ECO:0000313" key="2">
    <source>
        <dbReference type="Proteomes" id="UP000724874"/>
    </source>
</evidence>
<reference evidence="1" key="1">
    <citation type="submission" date="2020-11" db="EMBL/GenBank/DDBJ databases">
        <authorList>
            <consortium name="DOE Joint Genome Institute"/>
            <person name="Ahrendt S."/>
            <person name="Riley R."/>
            <person name="Andreopoulos W."/>
            <person name="LaButti K."/>
            <person name="Pangilinan J."/>
            <person name="Ruiz-duenas F.J."/>
            <person name="Barrasa J.M."/>
            <person name="Sanchez-Garcia M."/>
            <person name="Camarero S."/>
            <person name="Miyauchi S."/>
            <person name="Serrano A."/>
            <person name="Linde D."/>
            <person name="Babiker R."/>
            <person name="Drula E."/>
            <person name="Ayuso-Fernandez I."/>
            <person name="Pacheco R."/>
            <person name="Padilla G."/>
            <person name="Ferreira P."/>
            <person name="Barriuso J."/>
            <person name="Kellner H."/>
            <person name="Castanera R."/>
            <person name="Alfaro M."/>
            <person name="Ramirez L."/>
            <person name="Pisabarro A.G."/>
            <person name="Kuo A."/>
            <person name="Tritt A."/>
            <person name="Lipzen A."/>
            <person name="He G."/>
            <person name="Yan M."/>
            <person name="Ng V."/>
            <person name="Cullen D."/>
            <person name="Martin F."/>
            <person name="Rosso M.-N."/>
            <person name="Henrissat B."/>
            <person name="Hibbett D."/>
            <person name="Martinez A.T."/>
            <person name="Grigoriev I.V."/>
        </authorList>
    </citation>
    <scope>NUCLEOTIDE SEQUENCE</scope>
    <source>
        <strain evidence="1">AH 44721</strain>
    </source>
</reference>
<accession>A0A9P5NAM5</accession>
<dbReference type="Proteomes" id="UP000724874">
    <property type="component" value="Unassembled WGS sequence"/>
</dbReference>
<proteinExistence type="predicted"/>
<keyword evidence="2" id="KW-1185">Reference proteome</keyword>
<evidence type="ECO:0000313" key="1">
    <source>
        <dbReference type="EMBL" id="KAF8877245.1"/>
    </source>
</evidence>
<dbReference type="AlphaFoldDB" id="A0A9P5NAM5"/>
<name>A0A9P5NAM5_GYMJU</name>
<protein>
    <submittedName>
        <fullName evidence="1">Uncharacterized protein</fullName>
    </submittedName>
</protein>
<comment type="caution">
    <text evidence="1">The sequence shown here is derived from an EMBL/GenBank/DDBJ whole genome shotgun (WGS) entry which is preliminary data.</text>
</comment>
<organism evidence="1 2">
    <name type="scientific">Gymnopilus junonius</name>
    <name type="common">Spectacular rustgill mushroom</name>
    <name type="synonym">Gymnopilus spectabilis subsp. junonius</name>
    <dbReference type="NCBI Taxonomy" id="109634"/>
    <lineage>
        <taxon>Eukaryota</taxon>
        <taxon>Fungi</taxon>
        <taxon>Dikarya</taxon>
        <taxon>Basidiomycota</taxon>
        <taxon>Agaricomycotina</taxon>
        <taxon>Agaricomycetes</taxon>
        <taxon>Agaricomycetidae</taxon>
        <taxon>Agaricales</taxon>
        <taxon>Agaricineae</taxon>
        <taxon>Hymenogastraceae</taxon>
        <taxon>Gymnopilus</taxon>
    </lineage>
</organism>
<gene>
    <name evidence="1" type="ORF">CPB84DRAFT_374348</name>
</gene>